<keyword evidence="3" id="KW-1185">Reference proteome</keyword>
<dbReference type="EMBL" id="FODY01000001">
    <property type="protein sequence ID" value="SEO31415.1"/>
    <property type="molecule type" value="Genomic_DNA"/>
</dbReference>
<evidence type="ECO:0008006" key="4">
    <source>
        <dbReference type="Google" id="ProtNLM"/>
    </source>
</evidence>
<name>A0A1H8NPC8_9FIRM</name>
<dbReference type="AlphaFoldDB" id="A0A1H8NPC8"/>
<dbReference type="STRING" id="112903.SAMN04490178_101182"/>
<keyword evidence="1" id="KW-0472">Membrane</keyword>
<evidence type="ECO:0000313" key="3">
    <source>
        <dbReference type="Proteomes" id="UP000198847"/>
    </source>
</evidence>
<organism evidence="2 3">
    <name type="scientific">Propionispora vibrioides</name>
    <dbReference type="NCBI Taxonomy" id="112903"/>
    <lineage>
        <taxon>Bacteria</taxon>
        <taxon>Bacillati</taxon>
        <taxon>Bacillota</taxon>
        <taxon>Negativicutes</taxon>
        <taxon>Selenomonadales</taxon>
        <taxon>Sporomusaceae</taxon>
        <taxon>Propionispora</taxon>
    </lineage>
</organism>
<dbReference type="OrthoDB" id="1680253at2"/>
<feature type="transmembrane region" description="Helical" evidence="1">
    <location>
        <begin position="50"/>
        <end position="80"/>
    </location>
</feature>
<feature type="transmembrane region" description="Helical" evidence="1">
    <location>
        <begin position="172"/>
        <end position="190"/>
    </location>
</feature>
<evidence type="ECO:0000313" key="2">
    <source>
        <dbReference type="EMBL" id="SEO31415.1"/>
    </source>
</evidence>
<feature type="transmembrane region" description="Helical" evidence="1">
    <location>
        <begin position="100"/>
        <end position="125"/>
    </location>
</feature>
<keyword evidence="1" id="KW-0812">Transmembrane</keyword>
<evidence type="ECO:0000256" key="1">
    <source>
        <dbReference type="SAM" id="Phobius"/>
    </source>
</evidence>
<dbReference type="RefSeq" id="WP_091743504.1">
    <property type="nucleotide sequence ID" value="NZ_FODY01000001.1"/>
</dbReference>
<protein>
    <recommendedName>
        <fullName evidence="4">4-hydroxybenzoate polyprenyltransferase</fullName>
    </recommendedName>
</protein>
<reference evidence="2 3" key="1">
    <citation type="submission" date="2016-10" db="EMBL/GenBank/DDBJ databases">
        <authorList>
            <person name="de Groot N.N."/>
        </authorList>
    </citation>
    <scope>NUCLEOTIDE SEQUENCE [LARGE SCALE GENOMIC DNA]</scope>
    <source>
        <strain evidence="2 3">DSM 13305</strain>
    </source>
</reference>
<proteinExistence type="predicted"/>
<keyword evidence="1" id="KW-1133">Transmembrane helix</keyword>
<sequence length="195" mass="21877">MLDILSDWVKMFLAVLFCAGAIKLADDYLDCEVDEKRRYKNWAVRLGRGTMFYALISMLIASALHNAVSIGLFMGSYMVGMFQDLHNLFPSRLTGAQESVVAFILGGVLAGWTMMVFSLVFVFAVQLIDDCIDLRADELTGYRNLAYRFGVLESILAAACCLTLAWILDQAVFEPVFCGVALFYIINYYYQEVCA</sequence>
<gene>
    <name evidence="2" type="ORF">SAMN04490178_101182</name>
</gene>
<feature type="transmembrane region" description="Helical" evidence="1">
    <location>
        <begin position="145"/>
        <end position="166"/>
    </location>
</feature>
<dbReference type="Proteomes" id="UP000198847">
    <property type="component" value="Unassembled WGS sequence"/>
</dbReference>
<accession>A0A1H8NPC8</accession>